<dbReference type="PANTHER" id="PTHR21450">
    <property type="entry name" value="PROTEIN ALTERED PHOSPHATE STARVATION RESPONSE 1"/>
    <property type="match status" value="1"/>
</dbReference>
<dbReference type="AlphaFoldDB" id="A0AB40C0L0"/>
<feature type="compositionally biased region" description="Pro residues" evidence="1">
    <location>
        <begin position="243"/>
        <end position="252"/>
    </location>
</feature>
<evidence type="ECO:0000313" key="5">
    <source>
        <dbReference type="RefSeq" id="XP_039133298.1"/>
    </source>
</evidence>
<accession>A0AB40C0L0</accession>
<proteinExistence type="predicted"/>
<dbReference type="Pfam" id="PF04782">
    <property type="entry name" value="DUF632"/>
    <property type="match status" value="1"/>
</dbReference>
<feature type="domain" description="DUF632" evidence="2">
    <location>
        <begin position="383"/>
        <end position="680"/>
    </location>
</feature>
<keyword evidence="4" id="KW-1185">Reference proteome</keyword>
<feature type="region of interest" description="Disordered" evidence="1">
    <location>
        <begin position="162"/>
        <end position="203"/>
    </location>
</feature>
<evidence type="ECO:0000259" key="2">
    <source>
        <dbReference type="Pfam" id="PF04782"/>
    </source>
</evidence>
<gene>
    <name evidence="5" type="primary">LOC120270364</name>
</gene>
<feature type="region of interest" description="Disordered" evidence="1">
    <location>
        <begin position="271"/>
        <end position="291"/>
    </location>
</feature>
<dbReference type="Proteomes" id="UP001515500">
    <property type="component" value="Chromosome 2"/>
</dbReference>
<dbReference type="InterPro" id="IPR006868">
    <property type="entry name" value="DUF630"/>
</dbReference>
<dbReference type="Pfam" id="PF04783">
    <property type="entry name" value="DUF630"/>
    <property type="match status" value="1"/>
</dbReference>
<feature type="compositionally biased region" description="Basic residues" evidence="1">
    <location>
        <begin position="95"/>
        <end position="106"/>
    </location>
</feature>
<protein>
    <submittedName>
        <fullName evidence="5">Protein ALTERED PHOSPHATE STARVATION RESPONSE 1-like</fullName>
    </submittedName>
</protein>
<evidence type="ECO:0000259" key="3">
    <source>
        <dbReference type="Pfam" id="PF04783"/>
    </source>
</evidence>
<sequence>MGCAGSKLDDLPAVALCQKRTQFLADAIRHRYVLADAHASYARSLRSVGVSLHRLLDGAAALPPPSSPVLPLPTQRKGDPLPPSSSPPPPPAAVHHQRHGHGHSHSGSHINFHSDSDSDSDSPLHSPGSSPPHHLHRDVELDSEHEVGPTTYTNLSYARNHPTASSVSYEQPLPPPPQSHYSGYSYPYPYPPPDQSPPSSSSYPSYSYPYAYSSYGGFFGSSSPPPVAMTPPPPPHAASSSKAPPPPPPPPSSSSWDFLNVFESYDNYYPTYTPSRSSKEVREEEGIPDLEDEEHEVVKEAYSDHQKFVGTSSPAKPPAAKVEEIGGLAEEPPYKRGPSEVEDEDEAPVVEKNVVADEVLQSDDRRSAAAPLANLRKYHGISDVAGEIKTQFEKASDTVDELSKMLEVGKLLYHQKNSVIHVSKMMCLMGPSTSQNDELLVYEEDKAMGSGNLSSTLQKLYIWEKKLYEEVMTEEKLRVLRERKVKRLKHLDERGAEAHKVDSTQVEIRKLSTKIRIAIQVVESISKRINKLRDEELWPQINELIQGFVRMWKAMLECHRIQCHAISEVKSLESIASGGKLSDALMDLMLQLELELLEWIGNFSAWVIAQKNYVKALNGWLILCLHYEPEETADGIAPFSPGRLGAPPVFVICNYWAQALDRISEREVVDAMNAFAMNVKYLWEQQNFEQRQRLVAANDIDRWSRTRDRETQTINRAFDALNKKLVLVSGQDGAPVYGQIVSQAHNMEIKGMQLGLRQIFETMENFTGCTVKAYEELNARAEEERIARDNAKLS</sequence>
<feature type="region of interest" description="Disordered" evidence="1">
    <location>
        <begin position="308"/>
        <end position="347"/>
    </location>
</feature>
<feature type="compositionally biased region" description="Pro residues" evidence="1">
    <location>
        <begin position="80"/>
        <end position="92"/>
    </location>
</feature>
<dbReference type="InterPro" id="IPR006867">
    <property type="entry name" value="DUF632"/>
</dbReference>
<reference evidence="5" key="1">
    <citation type="submission" date="2025-08" db="UniProtKB">
        <authorList>
            <consortium name="RefSeq"/>
        </authorList>
    </citation>
    <scope>IDENTIFICATION</scope>
</reference>
<feature type="region of interest" description="Disordered" evidence="1">
    <location>
        <begin position="222"/>
        <end position="257"/>
    </location>
</feature>
<feature type="compositionally biased region" description="Pro residues" evidence="1">
    <location>
        <begin position="223"/>
        <end position="236"/>
    </location>
</feature>
<evidence type="ECO:0000313" key="4">
    <source>
        <dbReference type="Proteomes" id="UP001515500"/>
    </source>
</evidence>
<feature type="region of interest" description="Disordered" evidence="1">
    <location>
        <begin position="62"/>
        <end position="146"/>
    </location>
</feature>
<evidence type="ECO:0000256" key="1">
    <source>
        <dbReference type="SAM" id="MobiDB-lite"/>
    </source>
</evidence>
<organism evidence="4 5">
    <name type="scientific">Dioscorea cayennensis subsp. rotundata</name>
    <name type="common">White Guinea yam</name>
    <name type="synonym">Dioscorea rotundata</name>
    <dbReference type="NCBI Taxonomy" id="55577"/>
    <lineage>
        <taxon>Eukaryota</taxon>
        <taxon>Viridiplantae</taxon>
        <taxon>Streptophyta</taxon>
        <taxon>Embryophyta</taxon>
        <taxon>Tracheophyta</taxon>
        <taxon>Spermatophyta</taxon>
        <taxon>Magnoliopsida</taxon>
        <taxon>Liliopsida</taxon>
        <taxon>Dioscoreales</taxon>
        <taxon>Dioscoreaceae</taxon>
        <taxon>Dioscorea</taxon>
    </lineage>
</organism>
<dbReference type="GeneID" id="120270364"/>
<feature type="compositionally biased region" description="Basic and acidic residues" evidence="1">
    <location>
        <begin position="137"/>
        <end position="146"/>
    </location>
</feature>
<name>A0AB40C0L0_DIOCR</name>
<feature type="compositionally biased region" description="Pro residues" evidence="1">
    <location>
        <begin position="62"/>
        <end position="71"/>
    </location>
</feature>
<feature type="compositionally biased region" description="Low complexity" evidence="1">
    <location>
        <begin position="121"/>
        <end position="132"/>
    </location>
</feature>
<dbReference type="PANTHER" id="PTHR21450:SF41">
    <property type="entry name" value="RNA POLYMERASE SUBUNIT BETA, PUTATIVE (DUF630 AND DUF632)-RELATED"/>
    <property type="match status" value="1"/>
</dbReference>
<feature type="domain" description="DUF630" evidence="3">
    <location>
        <begin position="1"/>
        <end position="56"/>
    </location>
</feature>
<dbReference type="RefSeq" id="XP_039133298.1">
    <property type="nucleotide sequence ID" value="XM_039277364.1"/>
</dbReference>